<dbReference type="InterPro" id="IPR050238">
    <property type="entry name" value="DNA_Rep/Repair_Clamp_Loader"/>
</dbReference>
<keyword evidence="3" id="KW-0808">Transferase</keyword>
<feature type="compositionally biased region" description="Low complexity" evidence="12">
    <location>
        <begin position="727"/>
        <end position="744"/>
    </location>
</feature>
<evidence type="ECO:0000256" key="8">
    <source>
        <dbReference type="ARBA" id="ARBA00022833"/>
    </source>
</evidence>
<feature type="compositionally biased region" description="Gly residues" evidence="12">
    <location>
        <begin position="538"/>
        <end position="548"/>
    </location>
</feature>
<dbReference type="Gene3D" id="1.10.8.60">
    <property type="match status" value="1"/>
</dbReference>
<organism evidence="14 15">
    <name type="scientific">Actinomyces bowdenii</name>
    <dbReference type="NCBI Taxonomy" id="131109"/>
    <lineage>
        <taxon>Bacteria</taxon>
        <taxon>Bacillati</taxon>
        <taxon>Actinomycetota</taxon>
        <taxon>Actinomycetes</taxon>
        <taxon>Actinomycetales</taxon>
        <taxon>Actinomycetaceae</taxon>
        <taxon>Actinomyces</taxon>
    </lineage>
</organism>
<dbReference type="SUPFAM" id="SSF48019">
    <property type="entry name" value="post-AAA+ oligomerization domain-like"/>
    <property type="match status" value="1"/>
</dbReference>
<evidence type="ECO:0000256" key="2">
    <source>
        <dbReference type="ARBA" id="ARBA00012417"/>
    </source>
</evidence>
<gene>
    <name evidence="14" type="ORF">HZZ05_04785</name>
</gene>
<dbReference type="NCBIfam" id="NF005846">
    <property type="entry name" value="PRK07764.1-6"/>
    <property type="match status" value="1"/>
</dbReference>
<evidence type="ECO:0000256" key="7">
    <source>
        <dbReference type="ARBA" id="ARBA00022741"/>
    </source>
</evidence>
<evidence type="ECO:0000313" key="14">
    <source>
        <dbReference type="EMBL" id="NYS68838.1"/>
    </source>
</evidence>
<dbReference type="InterPro" id="IPR003593">
    <property type="entry name" value="AAA+_ATPase"/>
</dbReference>
<dbReference type="GO" id="GO:0003677">
    <property type="term" value="F:DNA binding"/>
    <property type="evidence" value="ECO:0007669"/>
    <property type="project" value="InterPro"/>
</dbReference>
<feature type="compositionally biased region" description="Low complexity" evidence="12">
    <location>
        <begin position="832"/>
        <end position="858"/>
    </location>
</feature>
<keyword evidence="7" id="KW-0547">Nucleotide-binding</keyword>
<dbReference type="CDD" id="cd00009">
    <property type="entry name" value="AAA"/>
    <property type="match status" value="1"/>
</dbReference>
<dbReference type="GO" id="GO:0003887">
    <property type="term" value="F:DNA-directed DNA polymerase activity"/>
    <property type="evidence" value="ECO:0007669"/>
    <property type="project" value="UniProtKB-KW"/>
</dbReference>
<dbReference type="PANTHER" id="PTHR11669">
    <property type="entry name" value="REPLICATION FACTOR C / DNA POLYMERASE III GAMMA-TAU SUBUNIT"/>
    <property type="match status" value="1"/>
</dbReference>
<comment type="catalytic activity">
    <reaction evidence="11">
        <text>DNA(n) + a 2'-deoxyribonucleoside 5'-triphosphate = DNA(n+1) + diphosphate</text>
        <dbReference type="Rhea" id="RHEA:22508"/>
        <dbReference type="Rhea" id="RHEA-COMP:17339"/>
        <dbReference type="Rhea" id="RHEA-COMP:17340"/>
        <dbReference type="ChEBI" id="CHEBI:33019"/>
        <dbReference type="ChEBI" id="CHEBI:61560"/>
        <dbReference type="ChEBI" id="CHEBI:173112"/>
        <dbReference type="EC" id="2.7.7.7"/>
    </reaction>
</comment>
<feature type="region of interest" description="Disordered" evidence="12">
    <location>
        <begin position="1005"/>
        <end position="1028"/>
    </location>
</feature>
<dbReference type="Pfam" id="PF12169">
    <property type="entry name" value="DNA_pol3_gamma3"/>
    <property type="match status" value="1"/>
</dbReference>
<keyword evidence="9" id="KW-0067">ATP-binding</keyword>
<dbReference type="Proteomes" id="UP000572528">
    <property type="component" value="Unassembled WGS sequence"/>
</dbReference>
<feature type="compositionally biased region" description="Low complexity" evidence="12">
    <location>
        <begin position="440"/>
        <end position="454"/>
    </location>
</feature>
<feature type="compositionally biased region" description="Low complexity" evidence="12">
    <location>
        <begin position="915"/>
        <end position="936"/>
    </location>
</feature>
<feature type="domain" description="AAA+ ATPase" evidence="13">
    <location>
        <begin position="36"/>
        <end position="180"/>
    </location>
</feature>
<evidence type="ECO:0000256" key="4">
    <source>
        <dbReference type="ARBA" id="ARBA00022695"/>
    </source>
</evidence>
<dbReference type="AlphaFoldDB" id="A0A853EHP0"/>
<feature type="region of interest" description="Disordered" evidence="12">
    <location>
        <begin position="645"/>
        <end position="990"/>
    </location>
</feature>
<protein>
    <recommendedName>
        <fullName evidence="2">DNA-directed DNA polymerase</fullName>
        <ecNumber evidence="2">2.7.7.7</ecNumber>
    </recommendedName>
</protein>
<dbReference type="InterPro" id="IPR045085">
    <property type="entry name" value="HLD_clamp_pol_III_gamma_tau"/>
</dbReference>
<dbReference type="InterPro" id="IPR022754">
    <property type="entry name" value="DNA_pol_III_gamma-3"/>
</dbReference>
<comment type="similarity">
    <text evidence="1">Belongs to the DnaX/STICHEL family.</text>
</comment>
<dbReference type="RefSeq" id="WP_179900161.1">
    <property type="nucleotide sequence ID" value="NZ_JACBXV010000042.1"/>
</dbReference>
<evidence type="ECO:0000256" key="9">
    <source>
        <dbReference type="ARBA" id="ARBA00022840"/>
    </source>
</evidence>
<feature type="compositionally biased region" description="Low complexity" evidence="12">
    <location>
        <begin position="401"/>
        <end position="417"/>
    </location>
</feature>
<feature type="region of interest" description="Disordered" evidence="12">
    <location>
        <begin position="387"/>
        <end position="561"/>
    </location>
</feature>
<dbReference type="Gene3D" id="3.40.50.300">
    <property type="entry name" value="P-loop containing nucleotide triphosphate hydrolases"/>
    <property type="match status" value="1"/>
</dbReference>
<name>A0A853EHP0_9ACTO</name>
<dbReference type="PANTHER" id="PTHR11669:SF0">
    <property type="entry name" value="PROTEIN STICHEL-LIKE 2"/>
    <property type="match status" value="1"/>
</dbReference>
<dbReference type="Pfam" id="PF22608">
    <property type="entry name" value="DNAX_ATPase_lid"/>
    <property type="match status" value="1"/>
</dbReference>
<feature type="compositionally biased region" description="Gly residues" evidence="12">
    <location>
        <begin position="706"/>
        <end position="715"/>
    </location>
</feature>
<evidence type="ECO:0000256" key="6">
    <source>
        <dbReference type="ARBA" id="ARBA00022723"/>
    </source>
</evidence>
<reference evidence="14 15" key="1">
    <citation type="submission" date="2020-07" db="EMBL/GenBank/DDBJ databases">
        <title>MOT database genomes.</title>
        <authorList>
            <person name="Joseph S."/>
            <person name="Aduse-Opoku J."/>
            <person name="Hashim A."/>
            <person name="Wade W."/>
            <person name="Curtis M."/>
        </authorList>
    </citation>
    <scope>NUCLEOTIDE SEQUENCE [LARGE SCALE GENOMIC DNA]</scope>
    <source>
        <strain evidence="14 15">WMus004</strain>
    </source>
</reference>
<dbReference type="SMART" id="SM00382">
    <property type="entry name" value="AAA"/>
    <property type="match status" value="1"/>
</dbReference>
<comment type="caution">
    <text evidence="14">The sequence shown here is derived from an EMBL/GenBank/DDBJ whole genome shotgun (WGS) entry which is preliminary data.</text>
</comment>
<evidence type="ECO:0000259" key="13">
    <source>
        <dbReference type="SMART" id="SM00382"/>
    </source>
</evidence>
<keyword evidence="6" id="KW-0479">Metal-binding</keyword>
<dbReference type="Gene3D" id="1.20.272.10">
    <property type="match status" value="1"/>
</dbReference>
<feature type="compositionally biased region" description="Low complexity" evidence="12">
    <location>
        <begin position="695"/>
        <end position="705"/>
    </location>
</feature>
<dbReference type="EC" id="2.7.7.7" evidence="2"/>
<feature type="compositionally biased region" description="Gly residues" evidence="12">
    <location>
        <begin position="648"/>
        <end position="694"/>
    </location>
</feature>
<dbReference type="GO" id="GO:0009360">
    <property type="term" value="C:DNA polymerase III complex"/>
    <property type="evidence" value="ECO:0007669"/>
    <property type="project" value="InterPro"/>
</dbReference>
<keyword evidence="4" id="KW-0548">Nucleotidyltransferase</keyword>
<keyword evidence="5" id="KW-0235">DNA replication</keyword>
<dbReference type="GO" id="GO:0005524">
    <property type="term" value="F:ATP binding"/>
    <property type="evidence" value="ECO:0007669"/>
    <property type="project" value="UniProtKB-KW"/>
</dbReference>
<keyword evidence="10" id="KW-0239">DNA-directed DNA polymerase</keyword>
<dbReference type="SUPFAM" id="SSF52540">
    <property type="entry name" value="P-loop containing nucleoside triphosphate hydrolases"/>
    <property type="match status" value="1"/>
</dbReference>
<dbReference type="GO" id="GO:0046872">
    <property type="term" value="F:metal ion binding"/>
    <property type="evidence" value="ECO:0007669"/>
    <property type="project" value="UniProtKB-KW"/>
</dbReference>
<dbReference type="EMBL" id="JACBXV010000042">
    <property type="protein sequence ID" value="NYS68838.1"/>
    <property type="molecule type" value="Genomic_DNA"/>
</dbReference>
<keyword evidence="8" id="KW-0862">Zinc</keyword>
<evidence type="ECO:0000256" key="10">
    <source>
        <dbReference type="ARBA" id="ARBA00022932"/>
    </source>
</evidence>
<accession>A0A853EHP0</accession>
<evidence type="ECO:0000256" key="11">
    <source>
        <dbReference type="ARBA" id="ARBA00049244"/>
    </source>
</evidence>
<proteinExistence type="inferred from homology"/>
<dbReference type="FunFam" id="3.40.50.300:FF:000014">
    <property type="entry name" value="DNA polymerase III subunit gamma/tau"/>
    <property type="match status" value="1"/>
</dbReference>
<evidence type="ECO:0000313" key="15">
    <source>
        <dbReference type="Proteomes" id="UP000572528"/>
    </source>
</evidence>
<evidence type="ECO:0000256" key="3">
    <source>
        <dbReference type="ARBA" id="ARBA00022679"/>
    </source>
</evidence>
<evidence type="ECO:0000256" key="5">
    <source>
        <dbReference type="ARBA" id="ARBA00022705"/>
    </source>
</evidence>
<dbReference type="GO" id="GO:0006261">
    <property type="term" value="P:DNA-templated DNA replication"/>
    <property type="evidence" value="ECO:0007669"/>
    <property type="project" value="TreeGrafter"/>
</dbReference>
<dbReference type="InterPro" id="IPR012763">
    <property type="entry name" value="DNA_pol_III_sug/sutau_N"/>
</dbReference>
<feature type="compositionally biased region" description="Low complexity" evidence="12">
    <location>
        <begin position="528"/>
        <end position="537"/>
    </location>
</feature>
<dbReference type="CDD" id="cd18137">
    <property type="entry name" value="HLD_clamp_pol_III_gamma_tau"/>
    <property type="match status" value="1"/>
</dbReference>
<evidence type="ECO:0000256" key="1">
    <source>
        <dbReference type="ARBA" id="ARBA00006360"/>
    </source>
</evidence>
<dbReference type="NCBIfam" id="TIGR02397">
    <property type="entry name" value="dnaX_nterm"/>
    <property type="match status" value="1"/>
</dbReference>
<sequence length="1054" mass="103546">MTTALYRRYRPDAFQDVIGQDHVTAPLMAALRADRVTHAYLFSGPRGCGKTTSARILARCLNCAQAPTDTPCGQCPSCRDLATGGPGSLDVVEIDAASHNGVDDARDLRERAAFAPARDRYKIFILDEAHMVTAQGFNALLKLVEEPPAHVKFIFATTEPEKVIGTIRSRTHHYPFRLVPPDTLEAYLAQLCQAEGVDAGPGVFPLVVRAGGGSVRDTLSVMDQLIGGALDGAVDYQRAVALLGYTDITMLDQCVDAIAAADGAGVFRVVDRVVTSGHDPRRFVEDLLQRLRDLLVIALAGDQAGPALGSLPVDELSRMDVQARTLGAAALSRAADMTAQALTAMVGATSPRLQLELLVARLIVPVAGAQGAGAAAMGAPVATAAAGPAAQGGATGGPGAASGPAAPGRSGTAPASGRELAAQAARQASMGSTPEPPPTAGGAPAGGTARPSAAQAAEGDEPQRQGAAPGVEGTAGPGPDSSTGPAGMSPVAWDEGEPPAHPGDRRASGARGGAGSSGQAPAVSWEEAAPGSAPSAGAPGGAPQGGGAAPQEMSQGMQGPGAVEAEMLRTRWEEVLEAAKRSRRATWALVGPNSRPGTLANGVLTLLFNAPGLVGAFENGGHGPILAAAIHQALGLQVEVRAILTGDDGPGGSGGPGGPGGHGPGGGRGGRPGSGLQGGAGSPGSPSGGRGGVGARAPQGFEAPGEPGGASGPGGWEAEPPPEDWEAVPPTGAVGDGPTDAAGTASGGGAAPHRSVPATTGAPPSDDGWGPVAIPGEGASPSPQEPEDAGPGPEPGVESVPGPGSAAGPGAVPGSAPAAGPVRGPDGGPGPRGADATAAGAARGVGDDGWGPVVVPGGEALGQDRARSPEGPPGAGAQGPQDDGDLEEDEPRLATVHRLRALPPTPAGPTSNPDSPGSAPSTAGASETGPAQMAGPAGAGDPGSPSVALGPTSWEEPETFSDGVPLPEEPGDPDGPAPQDSATWAPSGMAGSRLAAAMAAARAAAQSEDVSLAEDTPSEDDEDAEDAGVVGLEVVKRILGATVIEEITVTQEGH</sequence>
<dbReference type="Pfam" id="PF13177">
    <property type="entry name" value="DNA_pol3_delta2"/>
    <property type="match status" value="1"/>
</dbReference>
<evidence type="ECO:0000256" key="12">
    <source>
        <dbReference type="SAM" id="MobiDB-lite"/>
    </source>
</evidence>
<feature type="compositionally biased region" description="Low complexity" evidence="12">
    <location>
        <begin position="789"/>
        <end position="824"/>
    </location>
</feature>
<feature type="compositionally biased region" description="Acidic residues" evidence="12">
    <location>
        <begin position="1016"/>
        <end position="1026"/>
    </location>
</feature>
<dbReference type="InterPro" id="IPR027417">
    <property type="entry name" value="P-loop_NTPase"/>
</dbReference>
<dbReference type="InterPro" id="IPR008921">
    <property type="entry name" value="DNA_pol3_clamp-load_cplx_C"/>
</dbReference>